<reference evidence="2" key="1">
    <citation type="submission" date="2023-03" db="EMBL/GenBank/DDBJ databases">
        <title>Massive genome expansion in bonnet fungi (Mycena s.s.) driven by repeated elements and novel gene families across ecological guilds.</title>
        <authorList>
            <consortium name="Lawrence Berkeley National Laboratory"/>
            <person name="Harder C.B."/>
            <person name="Miyauchi S."/>
            <person name="Viragh M."/>
            <person name="Kuo A."/>
            <person name="Thoen E."/>
            <person name="Andreopoulos B."/>
            <person name="Lu D."/>
            <person name="Skrede I."/>
            <person name="Drula E."/>
            <person name="Henrissat B."/>
            <person name="Morin E."/>
            <person name="Kohler A."/>
            <person name="Barry K."/>
            <person name="LaButti K."/>
            <person name="Morin E."/>
            <person name="Salamov A."/>
            <person name="Lipzen A."/>
            <person name="Mereny Z."/>
            <person name="Hegedus B."/>
            <person name="Baldrian P."/>
            <person name="Stursova M."/>
            <person name="Weitz H."/>
            <person name="Taylor A."/>
            <person name="Grigoriev I.V."/>
            <person name="Nagy L.G."/>
            <person name="Martin F."/>
            <person name="Kauserud H."/>
        </authorList>
    </citation>
    <scope>NUCLEOTIDE SEQUENCE</scope>
    <source>
        <strain evidence="2">CBHHK067</strain>
    </source>
</reference>
<dbReference type="EMBL" id="JARKIE010000130">
    <property type="protein sequence ID" value="KAJ7679623.1"/>
    <property type="molecule type" value="Genomic_DNA"/>
</dbReference>
<name>A0AAD7GDG9_MYCRO</name>
<comment type="caution">
    <text evidence="2">The sequence shown here is derived from an EMBL/GenBank/DDBJ whole genome shotgun (WGS) entry which is preliminary data.</text>
</comment>
<proteinExistence type="predicted"/>
<keyword evidence="3" id="KW-1185">Reference proteome</keyword>
<protein>
    <submittedName>
        <fullName evidence="2">Uncharacterized protein</fullName>
    </submittedName>
</protein>
<sequence length="304" mass="32974">MRLVLLPLVTVLPAVLASASVLTSYQLAAHRAPIGLLARQEQIPIPTSLTNNQSETSYAAQCSAVNSATGQQAILNDIGAVTSNSIALDTQFQNILNKLTLIDTENLNGGVRFAPTWSALAQDWTNILWASRTTATNTAAYCTEFTNVIMPFVANISTPIPISLSVELLAQFSEMATTLEAEAQTTSTAFMSLNNSMNAFTPTFSTFAMSQRTTANTTAVMLMAEIINLQIQIAEYDTTISRLATAVGATAVKPQTFPIINHLNRLNRSVQVPGGRYNEFNQPTGLNRVKLLPKLPRINQQFLH</sequence>
<accession>A0AAD7GDG9</accession>
<dbReference type="Proteomes" id="UP001221757">
    <property type="component" value="Unassembled WGS sequence"/>
</dbReference>
<gene>
    <name evidence="2" type="ORF">B0H17DRAFT_1139150</name>
</gene>
<keyword evidence="1" id="KW-0732">Signal</keyword>
<evidence type="ECO:0000313" key="2">
    <source>
        <dbReference type="EMBL" id="KAJ7679623.1"/>
    </source>
</evidence>
<evidence type="ECO:0000256" key="1">
    <source>
        <dbReference type="SAM" id="SignalP"/>
    </source>
</evidence>
<dbReference type="AlphaFoldDB" id="A0AAD7GDG9"/>
<evidence type="ECO:0000313" key="3">
    <source>
        <dbReference type="Proteomes" id="UP001221757"/>
    </source>
</evidence>
<organism evidence="2 3">
    <name type="scientific">Mycena rosella</name>
    <name type="common">Pink bonnet</name>
    <name type="synonym">Agaricus rosellus</name>
    <dbReference type="NCBI Taxonomy" id="1033263"/>
    <lineage>
        <taxon>Eukaryota</taxon>
        <taxon>Fungi</taxon>
        <taxon>Dikarya</taxon>
        <taxon>Basidiomycota</taxon>
        <taxon>Agaricomycotina</taxon>
        <taxon>Agaricomycetes</taxon>
        <taxon>Agaricomycetidae</taxon>
        <taxon>Agaricales</taxon>
        <taxon>Marasmiineae</taxon>
        <taxon>Mycenaceae</taxon>
        <taxon>Mycena</taxon>
    </lineage>
</organism>
<feature type="signal peptide" evidence="1">
    <location>
        <begin position="1"/>
        <end position="19"/>
    </location>
</feature>
<feature type="chain" id="PRO_5042043758" evidence="1">
    <location>
        <begin position="20"/>
        <end position="304"/>
    </location>
</feature>